<dbReference type="InterPro" id="IPR009057">
    <property type="entry name" value="Homeodomain-like_sf"/>
</dbReference>
<dbReference type="PROSITE" id="PS51293">
    <property type="entry name" value="SANT"/>
    <property type="match status" value="1"/>
</dbReference>
<dbReference type="Pfam" id="PF00249">
    <property type="entry name" value="Myb_DNA-binding"/>
    <property type="match status" value="1"/>
</dbReference>
<reference evidence="9" key="2">
    <citation type="journal article" date="2024" name="Plant">
        <title>Genomic evolution and insights into agronomic trait innovations of Sesamum species.</title>
        <authorList>
            <person name="Miao H."/>
            <person name="Wang L."/>
            <person name="Qu L."/>
            <person name="Liu H."/>
            <person name="Sun Y."/>
            <person name="Le M."/>
            <person name="Wang Q."/>
            <person name="Wei S."/>
            <person name="Zheng Y."/>
            <person name="Lin W."/>
            <person name="Duan Y."/>
            <person name="Cao H."/>
            <person name="Xiong S."/>
            <person name="Wang X."/>
            <person name="Wei L."/>
            <person name="Li C."/>
            <person name="Ma Q."/>
            <person name="Ju M."/>
            <person name="Zhao R."/>
            <person name="Li G."/>
            <person name="Mu C."/>
            <person name="Tian Q."/>
            <person name="Mei H."/>
            <person name="Zhang T."/>
            <person name="Gao T."/>
            <person name="Zhang H."/>
        </authorList>
    </citation>
    <scope>NUCLEOTIDE SEQUENCE</scope>
    <source>
        <strain evidence="9">G02</strain>
    </source>
</reference>
<feature type="domain" description="HTH myb-type" evidence="8">
    <location>
        <begin position="54"/>
        <end position="110"/>
    </location>
</feature>
<dbReference type="Gene3D" id="1.10.10.60">
    <property type="entry name" value="Homeodomain-like"/>
    <property type="match status" value="1"/>
</dbReference>
<feature type="compositionally biased region" description="Basic and acidic residues" evidence="5">
    <location>
        <begin position="20"/>
        <end position="30"/>
    </location>
</feature>
<dbReference type="SMART" id="SM00717">
    <property type="entry name" value="SANT"/>
    <property type="match status" value="1"/>
</dbReference>
<evidence type="ECO:0000256" key="1">
    <source>
        <dbReference type="ARBA" id="ARBA00004123"/>
    </source>
</evidence>
<comment type="subcellular location">
    <subcellularLocation>
        <location evidence="1">Nucleus</location>
    </subcellularLocation>
</comment>
<dbReference type="InterPro" id="IPR006447">
    <property type="entry name" value="Myb_dom_plants"/>
</dbReference>
<dbReference type="CDD" id="cd00167">
    <property type="entry name" value="SANT"/>
    <property type="match status" value="1"/>
</dbReference>
<dbReference type="PANTHER" id="PTHR44042">
    <property type="entry name" value="DUPLICATED HOMEODOMAIN-LIKE SUPERFAMILY PROTEIN-RELATED"/>
    <property type="match status" value="1"/>
</dbReference>
<dbReference type="EMBL" id="JACGWJ010000029">
    <property type="protein sequence ID" value="KAL0303677.1"/>
    <property type="molecule type" value="Genomic_DNA"/>
</dbReference>
<evidence type="ECO:0000256" key="3">
    <source>
        <dbReference type="ARBA" id="ARBA00023163"/>
    </source>
</evidence>
<reference evidence="9" key="1">
    <citation type="submission" date="2020-06" db="EMBL/GenBank/DDBJ databases">
        <authorList>
            <person name="Li T."/>
            <person name="Hu X."/>
            <person name="Zhang T."/>
            <person name="Song X."/>
            <person name="Zhang H."/>
            <person name="Dai N."/>
            <person name="Sheng W."/>
            <person name="Hou X."/>
            <person name="Wei L."/>
        </authorList>
    </citation>
    <scope>NUCLEOTIDE SEQUENCE</scope>
    <source>
        <strain evidence="9">G02</strain>
        <tissue evidence="9">Leaf</tissue>
    </source>
</reference>
<feature type="compositionally biased region" description="Basic residues" evidence="5">
    <location>
        <begin position="49"/>
        <end position="65"/>
    </location>
</feature>
<keyword evidence="3" id="KW-0804">Transcription</keyword>
<feature type="region of interest" description="Disordered" evidence="5">
    <location>
        <begin position="1"/>
        <end position="65"/>
    </location>
</feature>
<evidence type="ECO:0000259" key="8">
    <source>
        <dbReference type="PROSITE" id="PS51294"/>
    </source>
</evidence>
<keyword evidence="4" id="KW-0539">Nucleus</keyword>
<dbReference type="InterPro" id="IPR017884">
    <property type="entry name" value="SANT_dom"/>
</dbReference>
<sequence>MEEGLPSSGDVDRLTGPSSRRVEFSSRTDESTVPGGPSSSRSPTPRDEKRKRKRKRVKSKPWTKHEHRLFIMGMEKYGKGDWKNISKNAVVTRSPIQVAFHAQRYFQSAESKGKRVAGVEDITTSMHSFSL</sequence>
<feature type="compositionally biased region" description="Low complexity" evidence="5">
    <location>
        <begin position="31"/>
        <end position="43"/>
    </location>
</feature>
<evidence type="ECO:0000313" key="9">
    <source>
        <dbReference type="EMBL" id="KAL0303677.1"/>
    </source>
</evidence>
<accession>A0AAW2KA12</accession>
<gene>
    <name evidence="9" type="ORF">Sradi_6235800</name>
</gene>
<feature type="domain" description="Myb-like" evidence="6">
    <location>
        <begin position="54"/>
        <end position="106"/>
    </location>
</feature>
<dbReference type="GO" id="GO:0003677">
    <property type="term" value="F:DNA binding"/>
    <property type="evidence" value="ECO:0007669"/>
    <property type="project" value="InterPro"/>
</dbReference>
<protein>
    <submittedName>
        <fullName evidence="9">Transcription factor DIVARICATA</fullName>
    </submittedName>
</protein>
<name>A0AAW2KA12_SESRA</name>
<dbReference type="InterPro" id="IPR017930">
    <property type="entry name" value="Myb_dom"/>
</dbReference>
<evidence type="ECO:0000256" key="5">
    <source>
        <dbReference type="SAM" id="MobiDB-lite"/>
    </source>
</evidence>
<dbReference type="PROSITE" id="PS51294">
    <property type="entry name" value="HTH_MYB"/>
    <property type="match status" value="1"/>
</dbReference>
<keyword evidence="2" id="KW-0805">Transcription regulation</keyword>
<evidence type="ECO:0000256" key="2">
    <source>
        <dbReference type="ARBA" id="ARBA00023015"/>
    </source>
</evidence>
<dbReference type="PROSITE" id="PS50090">
    <property type="entry name" value="MYB_LIKE"/>
    <property type="match status" value="1"/>
</dbReference>
<feature type="domain" description="SANT" evidence="7">
    <location>
        <begin position="57"/>
        <end position="110"/>
    </location>
</feature>
<dbReference type="NCBIfam" id="TIGR01557">
    <property type="entry name" value="myb_SHAQKYF"/>
    <property type="match status" value="1"/>
</dbReference>
<dbReference type="AlphaFoldDB" id="A0AAW2KA12"/>
<evidence type="ECO:0000259" key="7">
    <source>
        <dbReference type="PROSITE" id="PS51293"/>
    </source>
</evidence>
<dbReference type="PANTHER" id="PTHR44042:SF15">
    <property type="entry name" value="DUPLICATED HOMEODOMAIN-LIKE SUPERFAMILY PROTEIN"/>
    <property type="match status" value="1"/>
</dbReference>
<proteinExistence type="predicted"/>
<comment type="caution">
    <text evidence="9">The sequence shown here is derived from an EMBL/GenBank/DDBJ whole genome shotgun (WGS) entry which is preliminary data.</text>
</comment>
<dbReference type="GO" id="GO:0005634">
    <property type="term" value="C:nucleus"/>
    <property type="evidence" value="ECO:0007669"/>
    <property type="project" value="UniProtKB-SubCell"/>
</dbReference>
<evidence type="ECO:0000259" key="6">
    <source>
        <dbReference type="PROSITE" id="PS50090"/>
    </source>
</evidence>
<dbReference type="InterPro" id="IPR001005">
    <property type="entry name" value="SANT/Myb"/>
</dbReference>
<organism evidence="9">
    <name type="scientific">Sesamum radiatum</name>
    <name type="common">Black benniseed</name>
    <dbReference type="NCBI Taxonomy" id="300843"/>
    <lineage>
        <taxon>Eukaryota</taxon>
        <taxon>Viridiplantae</taxon>
        <taxon>Streptophyta</taxon>
        <taxon>Embryophyta</taxon>
        <taxon>Tracheophyta</taxon>
        <taxon>Spermatophyta</taxon>
        <taxon>Magnoliopsida</taxon>
        <taxon>eudicotyledons</taxon>
        <taxon>Gunneridae</taxon>
        <taxon>Pentapetalae</taxon>
        <taxon>asterids</taxon>
        <taxon>lamiids</taxon>
        <taxon>Lamiales</taxon>
        <taxon>Pedaliaceae</taxon>
        <taxon>Sesamum</taxon>
    </lineage>
</organism>
<dbReference type="SUPFAM" id="SSF46689">
    <property type="entry name" value="Homeodomain-like"/>
    <property type="match status" value="1"/>
</dbReference>
<evidence type="ECO:0000256" key="4">
    <source>
        <dbReference type="ARBA" id="ARBA00023242"/>
    </source>
</evidence>